<sequence length="404" mass="46589">MQIFSHMRRLGAALGLCWAMLAIPGHAYSNDELYDDLDDAPLEALQHEDIPVDQRIFHSRWHRAPFAPQQFDYTPQQMARHWDELMVGIRAPFPTPELLQTLIERYPELVSDTPAFTGDYQAFSNALIHVWRLFLRGDFQQAREQGLQLGLFGFYPAMFAQTLYAIYLSDRQSEKYMMLQDVANRARDHLPLLERAQDDPDAAEFVAFARLGYAYAIARIAEESPVPVIVFRRYIGKIKDGADDVLAAVPEHPLGHTFLAAVDAGIMRRVGRAAGRLTYGARTAVVEQSFQRAFALAPQIPILNYEYANAVVYLGRRQDLPKAHEYFNRATAVTPRWSMDALDVLYARQRQQEIQLMEDAYPSFRSFERQRRRFTRVTDHNLTNVLTPVLTLEQLQHPERYRLD</sequence>
<proteinExistence type="predicted"/>
<name>A0ABV4AHW9_9GAMM</name>
<protein>
    <recommendedName>
        <fullName evidence="4">Tetratricopeptide repeat-containing protein</fullName>
    </recommendedName>
</protein>
<evidence type="ECO:0000256" key="1">
    <source>
        <dbReference type="SAM" id="SignalP"/>
    </source>
</evidence>
<comment type="caution">
    <text evidence="2">The sequence shown here is derived from an EMBL/GenBank/DDBJ whole genome shotgun (WGS) entry which is preliminary data.</text>
</comment>
<evidence type="ECO:0000313" key="3">
    <source>
        <dbReference type="Proteomes" id="UP001562065"/>
    </source>
</evidence>
<feature type="chain" id="PRO_5046750759" description="Tetratricopeptide repeat-containing protein" evidence="1">
    <location>
        <begin position="28"/>
        <end position="404"/>
    </location>
</feature>
<dbReference type="Proteomes" id="UP001562065">
    <property type="component" value="Unassembled WGS sequence"/>
</dbReference>
<evidence type="ECO:0008006" key="4">
    <source>
        <dbReference type="Google" id="ProtNLM"/>
    </source>
</evidence>
<organism evidence="2 3">
    <name type="scientific">Isoalcanivorax beigongshangi</name>
    <dbReference type="NCBI Taxonomy" id="3238810"/>
    <lineage>
        <taxon>Bacteria</taxon>
        <taxon>Pseudomonadati</taxon>
        <taxon>Pseudomonadota</taxon>
        <taxon>Gammaproteobacteria</taxon>
        <taxon>Oceanospirillales</taxon>
        <taxon>Alcanivoracaceae</taxon>
        <taxon>Isoalcanivorax</taxon>
    </lineage>
</organism>
<gene>
    <name evidence="2" type="ORF">AB5I84_09710</name>
</gene>
<keyword evidence="3" id="KW-1185">Reference proteome</keyword>
<evidence type="ECO:0000313" key="2">
    <source>
        <dbReference type="EMBL" id="MEY1662420.1"/>
    </source>
</evidence>
<accession>A0ABV4AHW9</accession>
<reference evidence="2 3" key="1">
    <citation type="submission" date="2024-07" db="EMBL/GenBank/DDBJ databases">
        <authorList>
            <person name="Ren Q."/>
        </authorList>
    </citation>
    <scope>NUCLEOTIDE SEQUENCE [LARGE SCALE GENOMIC DNA]</scope>
    <source>
        <strain evidence="2 3">REN37</strain>
    </source>
</reference>
<dbReference type="EMBL" id="JBGCUO010000001">
    <property type="protein sequence ID" value="MEY1662420.1"/>
    <property type="molecule type" value="Genomic_DNA"/>
</dbReference>
<dbReference type="RefSeq" id="WP_369455655.1">
    <property type="nucleotide sequence ID" value="NZ_JBGCUO010000001.1"/>
</dbReference>
<keyword evidence="1" id="KW-0732">Signal</keyword>
<feature type="signal peptide" evidence="1">
    <location>
        <begin position="1"/>
        <end position="27"/>
    </location>
</feature>